<dbReference type="Gene3D" id="3.40.50.2000">
    <property type="entry name" value="Glycogen Phosphorylase B"/>
    <property type="match status" value="2"/>
</dbReference>
<organism evidence="3 4">
    <name type="scientific">Blastopirellula marina DSM 3645</name>
    <dbReference type="NCBI Taxonomy" id="314230"/>
    <lineage>
        <taxon>Bacteria</taxon>
        <taxon>Pseudomonadati</taxon>
        <taxon>Planctomycetota</taxon>
        <taxon>Planctomycetia</taxon>
        <taxon>Pirellulales</taxon>
        <taxon>Pirellulaceae</taxon>
        <taxon>Blastopirellula</taxon>
    </lineage>
</organism>
<dbReference type="RefSeq" id="WP_002653551.1">
    <property type="nucleotide sequence ID" value="NZ_CH672376.1"/>
</dbReference>
<protein>
    <submittedName>
        <fullName evidence="3">Glycosyl transferase, group 1 family protein</fullName>
    </submittedName>
</protein>
<accession>A3ZP81</accession>
<dbReference type="HOGENOM" id="CLU_009583_0_3_0"/>
<dbReference type="PANTHER" id="PTHR12526">
    <property type="entry name" value="GLYCOSYLTRANSFERASE"/>
    <property type="match status" value="1"/>
</dbReference>
<sequence>MIIHFGTPALRILYVNATAGLGGAERVLLDLMKACRTALPQAKITLVLFEDGPLRQLAAQFVDEILVLPLPDRWAHLGDVGLSQTSPLQSIFYLGKHTLLGTFSLGKWGRDLRRIVSNLRPDIVHTNGIKAHLLTSLATPRSASIVWHLHDFLGDRRMAKHLLRLAAPRLTLGLAISEAVKKDFERSVGSRIVEVFPNTVDTEKFTPQVEGDARIRLGELSGCVNRGGGRAVNVGLIATYANWKGHFLFLDAIAECKRRTPRLHARYFIIGGPIYRTHNSQVTRGQLERYVVNLGLQQDVAFVPFQDAMPEIYSGLDVVVHASIRPEPFGLAILEGMASGKAVISTALGGAAEVFQNDVEGIALSACDADSLSAALRRVVGDKILRTELGQHARMAAVERFNQNQLPERLRAIYLKLLSCAMSSLSNLDYSSKNRGHR</sequence>
<feature type="domain" description="Glycosyl transferase family 1" evidence="1">
    <location>
        <begin position="238"/>
        <end position="394"/>
    </location>
</feature>
<dbReference type="eggNOG" id="COG0438">
    <property type="taxonomic scope" value="Bacteria"/>
</dbReference>
<dbReference type="SUPFAM" id="SSF53756">
    <property type="entry name" value="UDP-Glycosyltransferase/glycogen phosphorylase"/>
    <property type="match status" value="1"/>
</dbReference>
<dbReference type="EMBL" id="AANZ01000004">
    <property type="protein sequence ID" value="EAQ81559.1"/>
    <property type="molecule type" value="Genomic_DNA"/>
</dbReference>
<gene>
    <name evidence="3" type="ORF">DSM3645_28297</name>
</gene>
<dbReference type="OrthoDB" id="259238at2"/>
<evidence type="ECO:0000259" key="2">
    <source>
        <dbReference type="Pfam" id="PF13439"/>
    </source>
</evidence>
<dbReference type="STRING" id="314230.DSM3645_28297"/>
<dbReference type="InterPro" id="IPR001296">
    <property type="entry name" value="Glyco_trans_1"/>
</dbReference>
<dbReference type="Pfam" id="PF13439">
    <property type="entry name" value="Glyco_transf_4"/>
    <property type="match status" value="1"/>
</dbReference>
<keyword evidence="3" id="KW-0808">Transferase</keyword>
<dbReference type="Pfam" id="PF00534">
    <property type="entry name" value="Glycos_transf_1"/>
    <property type="match status" value="1"/>
</dbReference>
<dbReference type="AlphaFoldDB" id="A3ZP81"/>
<dbReference type="InterPro" id="IPR028098">
    <property type="entry name" value="Glyco_trans_4-like_N"/>
</dbReference>
<reference evidence="3 4" key="1">
    <citation type="submission" date="2006-02" db="EMBL/GenBank/DDBJ databases">
        <authorList>
            <person name="Amann R."/>
            <person name="Ferriera S."/>
            <person name="Johnson J."/>
            <person name="Kravitz S."/>
            <person name="Halpern A."/>
            <person name="Remington K."/>
            <person name="Beeson K."/>
            <person name="Tran B."/>
            <person name="Rogers Y.-H."/>
            <person name="Friedman R."/>
            <person name="Venter J.C."/>
        </authorList>
    </citation>
    <scope>NUCLEOTIDE SEQUENCE [LARGE SCALE GENOMIC DNA]</scope>
    <source>
        <strain evidence="3 4">DSM 3645</strain>
    </source>
</reference>
<name>A3ZP81_9BACT</name>
<proteinExistence type="predicted"/>
<evidence type="ECO:0000259" key="1">
    <source>
        <dbReference type="Pfam" id="PF00534"/>
    </source>
</evidence>
<feature type="domain" description="Glycosyltransferase subfamily 4-like N-terminal" evidence="2">
    <location>
        <begin position="59"/>
        <end position="204"/>
    </location>
</feature>
<comment type="caution">
    <text evidence="3">The sequence shown here is derived from an EMBL/GenBank/DDBJ whole genome shotgun (WGS) entry which is preliminary data.</text>
</comment>
<evidence type="ECO:0000313" key="3">
    <source>
        <dbReference type="EMBL" id="EAQ81559.1"/>
    </source>
</evidence>
<dbReference type="GO" id="GO:0016757">
    <property type="term" value="F:glycosyltransferase activity"/>
    <property type="evidence" value="ECO:0007669"/>
    <property type="project" value="InterPro"/>
</dbReference>
<dbReference type="Proteomes" id="UP000004358">
    <property type="component" value="Unassembled WGS sequence"/>
</dbReference>
<dbReference type="CDD" id="cd03801">
    <property type="entry name" value="GT4_PimA-like"/>
    <property type="match status" value="1"/>
</dbReference>
<evidence type="ECO:0000313" key="4">
    <source>
        <dbReference type="Proteomes" id="UP000004358"/>
    </source>
</evidence>